<feature type="compositionally biased region" description="Basic and acidic residues" evidence="1">
    <location>
        <begin position="469"/>
        <end position="478"/>
    </location>
</feature>
<protein>
    <recommendedName>
        <fullName evidence="4">DUF4192 domain-containing protein</fullName>
    </recommendedName>
</protein>
<dbReference type="EMBL" id="LNSV01000046">
    <property type="protein sequence ID" value="KUH37455.1"/>
    <property type="molecule type" value="Genomic_DNA"/>
</dbReference>
<feature type="region of interest" description="Disordered" evidence="1">
    <location>
        <begin position="1"/>
        <end position="33"/>
    </location>
</feature>
<dbReference type="STRING" id="936756.ATE80_18165"/>
<sequence>MNAHHDHTGPRDTHPSAAGPLPVTSPGFTDEPQITLRGPAQLADALPYMLGFHPTDSVVLLALHGERGRFGGRLRLGIPASPREWAPVAEQLAECLVEGCERRGSRPDGVVVFLCQDPAAGEEDGRRVMQRLRPFAQKLRTACGALDVPVYEALCISGGRFWSYCCPDSDCCPPGGTALAPPGTSVMAAAAAYAGIHVRGSLRDMEARLRPQPTGPTTAAQEHALDTASASLVHRILSAKEATRVREETIRLAQRLIDRLSEHPPLSDDSAGDMRDDALIDDREAAELIVGLQDRRTRDRAAEWMEGAAADRALRLWRALARRCVGAYGEHAAAPLTLAGWVAWSAGDEPTARVALALALEADPEYVFARLLHQACNEQLDPETLRHCLRGERDAREGAEDRRSGRRRTAVRGSGARAVRRKLRARTPAPRPTTTNTPPPGPARPGPDARPARTRTVRGGGLRGAQDGRTAERHDDLRGTGGRDASDGGSAG</sequence>
<evidence type="ECO:0008006" key="4">
    <source>
        <dbReference type="Google" id="ProtNLM"/>
    </source>
</evidence>
<gene>
    <name evidence="2" type="ORF">ATE80_18165</name>
</gene>
<organism evidence="2 3">
    <name type="scientific">Streptomyces kanasensis</name>
    <dbReference type="NCBI Taxonomy" id="936756"/>
    <lineage>
        <taxon>Bacteria</taxon>
        <taxon>Bacillati</taxon>
        <taxon>Actinomycetota</taxon>
        <taxon>Actinomycetes</taxon>
        <taxon>Kitasatosporales</taxon>
        <taxon>Streptomycetaceae</taxon>
        <taxon>Streptomyces</taxon>
    </lineage>
</organism>
<proteinExistence type="predicted"/>
<dbReference type="RefSeq" id="WP_058943276.1">
    <property type="nucleotide sequence ID" value="NZ_LNSV01000046.1"/>
</dbReference>
<name>A0A100Y4F9_9ACTN</name>
<dbReference type="Pfam" id="PF13830">
    <property type="entry name" value="DUF4192"/>
    <property type="match status" value="1"/>
</dbReference>
<feature type="compositionally biased region" description="Basic and acidic residues" evidence="1">
    <location>
        <begin position="1"/>
        <end position="14"/>
    </location>
</feature>
<accession>A0A100Y4F9</accession>
<feature type="region of interest" description="Disordered" evidence="1">
    <location>
        <begin position="394"/>
        <end position="492"/>
    </location>
</feature>
<dbReference type="Proteomes" id="UP000054011">
    <property type="component" value="Unassembled WGS sequence"/>
</dbReference>
<reference evidence="2 3" key="1">
    <citation type="submission" date="2015-11" db="EMBL/GenBank/DDBJ databases">
        <title>Genome-wide analysis reveals the secondary metabolome in Streptomyces kanasensis ZX01.</title>
        <authorList>
            <person name="Zhang G."/>
            <person name="Han L."/>
            <person name="Feng J."/>
            <person name="Zhang X."/>
        </authorList>
    </citation>
    <scope>NUCLEOTIDE SEQUENCE [LARGE SCALE GENOMIC DNA]</scope>
    <source>
        <strain evidence="2 3">ZX01</strain>
    </source>
</reference>
<evidence type="ECO:0000256" key="1">
    <source>
        <dbReference type="SAM" id="MobiDB-lite"/>
    </source>
</evidence>
<dbReference type="InterPro" id="IPR025447">
    <property type="entry name" value="DUF4192"/>
</dbReference>
<dbReference type="AlphaFoldDB" id="A0A100Y4F9"/>
<keyword evidence="3" id="KW-1185">Reference proteome</keyword>
<evidence type="ECO:0000313" key="3">
    <source>
        <dbReference type="Proteomes" id="UP000054011"/>
    </source>
</evidence>
<evidence type="ECO:0000313" key="2">
    <source>
        <dbReference type="EMBL" id="KUH37455.1"/>
    </source>
</evidence>
<comment type="caution">
    <text evidence="2">The sequence shown here is derived from an EMBL/GenBank/DDBJ whole genome shotgun (WGS) entry which is preliminary data.</text>
</comment>
<feature type="compositionally biased region" description="Basic and acidic residues" evidence="1">
    <location>
        <begin position="394"/>
        <end position="403"/>
    </location>
</feature>
<feature type="compositionally biased region" description="Low complexity" evidence="1">
    <location>
        <begin position="426"/>
        <end position="436"/>
    </location>
</feature>